<dbReference type="EMBL" id="CAEZYX010000114">
    <property type="protein sequence ID" value="CAB4746953.1"/>
    <property type="molecule type" value="Genomic_DNA"/>
</dbReference>
<reference evidence="5" key="1">
    <citation type="submission" date="2020-05" db="EMBL/GenBank/DDBJ databases">
        <authorList>
            <person name="Chiriac C."/>
            <person name="Salcher M."/>
            <person name="Ghai R."/>
            <person name="Kavagutti S V."/>
        </authorList>
    </citation>
    <scope>NUCLEOTIDE SEQUENCE</scope>
</reference>
<gene>
    <name evidence="5" type="ORF">UFOPK1791_01022</name>
    <name evidence="6" type="ORF">UFOPK2312_00486</name>
    <name evidence="7" type="ORF">UFOPK2802_00898</name>
    <name evidence="8" type="ORF">UFOPK2982_00208</name>
    <name evidence="9" type="ORF">UFOPK3083_00564</name>
    <name evidence="10" type="ORF">UFOPK3783_00144</name>
    <name evidence="11" type="ORF">UFOPK4113_00425</name>
    <name evidence="12" type="ORF">UFOPK4355_00321</name>
</gene>
<dbReference type="Pfam" id="PF01593">
    <property type="entry name" value="Amino_oxidase"/>
    <property type="match status" value="1"/>
</dbReference>
<dbReference type="InterPro" id="IPR036188">
    <property type="entry name" value="FAD/NAD-bd_sf"/>
</dbReference>
<protein>
    <submittedName>
        <fullName evidence="5">Unannotated protein</fullName>
    </submittedName>
</protein>
<evidence type="ECO:0000256" key="3">
    <source>
        <dbReference type="ARBA" id="ARBA00023002"/>
    </source>
</evidence>
<accession>A0A6J6GGH3</accession>
<evidence type="ECO:0000313" key="8">
    <source>
        <dbReference type="EMBL" id="CAB4785659.1"/>
    </source>
</evidence>
<dbReference type="EMBL" id="CAFAAT010000046">
    <property type="protein sequence ID" value="CAB4804842.1"/>
    <property type="molecule type" value="Genomic_DNA"/>
</dbReference>
<evidence type="ECO:0000313" key="5">
    <source>
        <dbReference type="EMBL" id="CAB4599370.1"/>
    </source>
</evidence>
<dbReference type="EMBL" id="CAEZWY010000036">
    <property type="protein sequence ID" value="CAB4669487.1"/>
    <property type="molecule type" value="Genomic_DNA"/>
</dbReference>
<evidence type="ECO:0000256" key="2">
    <source>
        <dbReference type="ARBA" id="ARBA00022746"/>
    </source>
</evidence>
<dbReference type="EMBL" id="CAFBPL010000032">
    <property type="protein sequence ID" value="CAB5013436.1"/>
    <property type="molecule type" value="Genomic_DNA"/>
</dbReference>
<keyword evidence="3" id="KW-0560">Oxidoreductase</keyword>
<dbReference type="EMBL" id="CAFBNI010000006">
    <property type="protein sequence ID" value="CAB4938217.1"/>
    <property type="molecule type" value="Genomic_DNA"/>
</dbReference>
<dbReference type="Gene3D" id="3.50.50.60">
    <property type="entry name" value="FAD/NAD(P)-binding domain"/>
    <property type="match status" value="2"/>
</dbReference>
<dbReference type="SUPFAM" id="SSF51905">
    <property type="entry name" value="FAD/NAD(P)-binding domain"/>
    <property type="match status" value="1"/>
</dbReference>
<feature type="domain" description="Amine oxidase" evidence="4">
    <location>
        <begin position="12"/>
        <end position="306"/>
    </location>
</feature>
<evidence type="ECO:0000313" key="11">
    <source>
        <dbReference type="EMBL" id="CAB5013436.1"/>
    </source>
</evidence>
<dbReference type="GO" id="GO:0016117">
    <property type="term" value="P:carotenoid biosynthetic process"/>
    <property type="evidence" value="ECO:0007669"/>
    <property type="project" value="UniProtKB-KW"/>
</dbReference>
<dbReference type="PANTHER" id="PTHR43734">
    <property type="entry name" value="PHYTOENE DESATURASE"/>
    <property type="match status" value="1"/>
</dbReference>
<dbReference type="NCBIfam" id="TIGR02734">
    <property type="entry name" value="crtI_fam"/>
    <property type="match status" value="1"/>
</dbReference>
<dbReference type="EMBL" id="CAFBQT010000024">
    <property type="protein sequence ID" value="CAB5061073.1"/>
    <property type="molecule type" value="Genomic_DNA"/>
</dbReference>
<evidence type="ECO:0000313" key="6">
    <source>
        <dbReference type="EMBL" id="CAB4669487.1"/>
    </source>
</evidence>
<sequence>MSKVLVIGAGVGGMTAAARLAKSGHKVAIYEASARTGGKCRTEWINGFAFDTGPSLLTLPAVYKDFFLKTGKRLEHVLNIIPVDPAFSYRFADGKEVIFSNLSHHKTRDAIVAAFGESAGNDWHKIMRRAERMWSASRVQFVESELKSVFHLLKSKSLITDLIEIAPFTSLRKLTNRYTNSPYIQKIIERYATYTGSDPRRVPAVLLTIAFVEEAFGAWHLKGGIGKLSEALEERCRDLGVEIFLDTPVAEILHQKNQVTGILLKNGTQITADIVVANADSEIIYSKLLPNKPKVTQKARRNLAKSIPSLSGFSLLIGLKADTSGGPSLSHHSVLFPENYDDEFDAIFKRKEPVPDPAIYICAPKDETMVENPGDESIFVLVNAPRHEPEGGCDWNKPGLKESYAQLIIKKLAERNVDIRERISVMEIRTPADLEQSVNAPGGSIYGTSSNGARSAFRRAKNRSPLKGLYCVGGSAHPGGGLPLVGISAEIVANAIGKA</sequence>
<keyword evidence="2" id="KW-0125">Carotenoid biosynthesis</keyword>
<dbReference type="EMBL" id="CAFAAE010000016">
    <property type="protein sequence ID" value="CAB4785659.1"/>
    <property type="molecule type" value="Genomic_DNA"/>
</dbReference>
<dbReference type="PANTHER" id="PTHR43734:SF7">
    <property type="entry name" value="4,4'-DIAPONEUROSPORENE OXYGENASE"/>
    <property type="match status" value="1"/>
</dbReference>
<evidence type="ECO:0000313" key="9">
    <source>
        <dbReference type="EMBL" id="CAB4804842.1"/>
    </source>
</evidence>
<evidence type="ECO:0000256" key="1">
    <source>
        <dbReference type="ARBA" id="ARBA00004829"/>
    </source>
</evidence>
<dbReference type="InterPro" id="IPR014105">
    <property type="entry name" value="Carotenoid/retinoid_OxRdtase"/>
</dbReference>
<dbReference type="AlphaFoldDB" id="A0A6J6GGH3"/>
<comment type="pathway">
    <text evidence="1">Carotenoid biosynthesis.</text>
</comment>
<name>A0A6J6GGH3_9ZZZZ</name>
<evidence type="ECO:0000313" key="12">
    <source>
        <dbReference type="EMBL" id="CAB5061073.1"/>
    </source>
</evidence>
<evidence type="ECO:0000313" key="10">
    <source>
        <dbReference type="EMBL" id="CAB4938217.1"/>
    </source>
</evidence>
<dbReference type="GO" id="GO:0016491">
    <property type="term" value="F:oxidoreductase activity"/>
    <property type="evidence" value="ECO:0007669"/>
    <property type="project" value="UniProtKB-KW"/>
</dbReference>
<dbReference type="InterPro" id="IPR002937">
    <property type="entry name" value="Amino_oxidase"/>
</dbReference>
<dbReference type="EMBL" id="CAEZUF010000126">
    <property type="protein sequence ID" value="CAB4599370.1"/>
    <property type="molecule type" value="Genomic_DNA"/>
</dbReference>
<organism evidence="5">
    <name type="scientific">freshwater metagenome</name>
    <dbReference type="NCBI Taxonomy" id="449393"/>
    <lineage>
        <taxon>unclassified sequences</taxon>
        <taxon>metagenomes</taxon>
        <taxon>ecological metagenomes</taxon>
    </lineage>
</organism>
<evidence type="ECO:0000313" key="7">
    <source>
        <dbReference type="EMBL" id="CAB4746953.1"/>
    </source>
</evidence>
<proteinExistence type="predicted"/>
<evidence type="ECO:0000259" key="4">
    <source>
        <dbReference type="Pfam" id="PF01593"/>
    </source>
</evidence>